<keyword evidence="1" id="KW-0812">Transmembrane</keyword>
<dbReference type="InterPro" id="IPR005240">
    <property type="entry name" value="DUF389"/>
</dbReference>
<dbReference type="Pfam" id="PF04087">
    <property type="entry name" value="DUF389"/>
    <property type="match status" value="1"/>
</dbReference>
<evidence type="ECO:0000256" key="1">
    <source>
        <dbReference type="SAM" id="Phobius"/>
    </source>
</evidence>
<reference evidence="2 3" key="1">
    <citation type="submission" date="2016-10" db="EMBL/GenBank/DDBJ databases">
        <authorList>
            <person name="de Groot N.N."/>
        </authorList>
    </citation>
    <scope>NUCLEOTIDE SEQUENCE [LARGE SCALE GENOMIC DNA]</scope>
    <source>
        <strain evidence="2 3">HLD2</strain>
    </source>
</reference>
<organism evidence="2 3">
    <name type="scientific">Thiohalomonas denitrificans</name>
    <dbReference type="NCBI Taxonomy" id="415747"/>
    <lineage>
        <taxon>Bacteria</taxon>
        <taxon>Pseudomonadati</taxon>
        <taxon>Pseudomonadota</taxon>
        <taxon>Gammaproteobacteria</taxon>
        <taxon>Thiohalomonadales</taxon>
        <taxon>Thiohalomonadaceae</taxon>
        <taxon>Thiohalomonas</taxon>
    </lineage>
</organism>
<accession>A0A1G5PJB9</accession>
<keyword evidence="1" id="KW-0472">Membrane</keyword>
<dbReference type="Proteomes" id="UP000199648">
    <property type="component" value="Unassembled WGS sequence"/>
</dbReference>
<keyword evidence="1" id="KW-1133">Transmembrane helix</keyword>
<evidence type="ECO:0000313" key="2">
    <source>
        <dbReference type="EMBL" id="SCZ49597.1"/>
    </source>
</evidence>
<gene>
    <name evidence="2" type="ORF">SAMN03097708_00205</name>
</gene>
<dbReference type="AlphaFoldDB" id="A0A1G5PJB9"/>
<dbReference type="STRING" id="415747.SAMN03097708_00205"/>
<feature type="transmembrane region" description="Helical" evidence="1">
    <location>
        <begin position="55"/>
        <end position="81"/>
    </location>
</feature>
<protein>
    <submittedName>
        <fullName evidence="2">Uncharacterized protein</fullName>
    </submittedName>
</protein>
<dbReference type="RefSeq" id="WP_092991702.1">
    <property type="nucleotide sequence ID" value="NZ_FMWD01000001.1"/>
</dbReference>
<dbReference type="EMBL" id="FMWD01000001">
    <property type="protein sequence ID" value="SCZ49597.1"/>
    <property type="molecule type" value="Genomic_DNA"/>
</dbReference>
<proteinExistence type="predicted"/>
<feature type="transmembrane region" description="Helical" evidence="1">
    <location>
        <begin position="28"/>
        <end position="49"/>
    </location>
</feature>
<keyword evidence="3" id="KW-1185">Reference proteome</keyword>
<sequence length="88" mass="8902">MSSGGRTEPSSAADLTVLPTPKDKLDTLVGVVAALALVPAVAAFGISLLSGEWQLALGGLLMTAGNGTLIVLGSIITLLLVRPDRDYA</sequence>
<name>A0A1G5PJB9_9GAMM</name>
<evidence type="ECO:0000313" key="3">
    <source>
        <dbReference type="Proteomes" id="UP000199648"/>
    </source>
</evidence>